<dbReference type="InterPro" id="IPR012337">
    <property type="entry name" value="RNaseH-like_sf"/>
</dbReference>
<feature type="compositionally biased region" description="Acidic residues" evidence="1">
    <location>
        <begin position="190"/>
        <end position="199"/>
    </location>
</feature>
<dbReference type="PANTHER" id="PTHR46169:SF15">
    <property type="entry name" value="INNER CENTROMERE PROTEIN A-LIKE ISOFORM X1-RELATED"/>
    <property type="match status" value="1"/>
</dbReference>
<accession>E3JW63</accession>
<reference evidence="3" key="2">
    <citation type="journal article" date="2011" name="Proc. Natl. Acad. Sci. U.S.A.">
        <title>Obligate biotrophy features unraveled by the genomic analysis of rust fungi.</title>
        <authorList>
            <person name="Duplessis S."/>
            <person name="Cuomo C.A."/>
            <person name="Lin Y.-C."/>
            <person name="Aerts A."/>
            <person name="Tisserant E."/>
            <person name="Veneault-Fourrey C."/>
            <person name="Joly D.L."/>
            <person name="Hacquard S."/>
            <person name="Amselem J."/>
            <person name="Cantarel B.L."/>
            <person name="Chiu R."/>
            <person name="Coutinho P.M."/>
            <person name="Feau N."/>
            <person name="Field M."/>
            <person name="Frey P."/>
            <person name="Gelhaye E."/>
            <person name="Goldberg J."/>
            <person name="Grabherr M.G."/>
            <person name="Kodira C.D."/>
            <person name="Kohler A."/>
            <person name="Kuees U."/>
            <person name="Lindquist E.A."/>
            <person name="Lucas S.M."/>
            <person name="Mago R."/>
            <person name="Mauceli E."/>
            <person name="Morin E."/>
            <person name="Murat C."/>
            <person name="Pangilinan J.L."/>
            <person name="Park R."/>
            <person name="Pearson M."/>
            <person name="Quesneville H."/>
            <person name="Rouhier N."/>
            <person name="Sakthikumar S."/>
            <person name="Salamov A.A."/>
            <person name="Schmutz J."/>
            <person name="Selles B."/>
            <person name="Shapiro H."/>
            <person name="Tanguay P."/>
            <person name="Tuskan G.A."/>
            <person name="Henrissat B."/>
            <person name="Van de Peer Y."/>
            <person name="Rouze P."/>
            <person name="Ellis J.G."/>
            <person name="Dodds P.N."/>
            <person name="Schein J.E."/>
            <person name="Zhong S."/>
            <person name="Hamelin R.C."/>
            <person name="Grigoriev I.V."/>
            <person name="Szabo L.J."/>
            <person name="Martin F."/>
        </authorList>
    </citation>
    <scope>NUCLEOTIDE SEQUENCE [LARGE SCALE GENOMIC DNA]</scope>
    <source>
        <strain evidence="3">CRL 75-36-700-3 / race SCCL</strain>
    </source>
</reference>
<dbReference type="eggNOG" id="KOG1121">
    <property type="taxonomic scope" value="Eukaryota"/>
</dbReference>
<dbReference type="GeneID" id="10534018"/>
<dbReference type="RefSeq" id="XP_003320707.2">
    <property type="nucleotide sequence ID" value="XM_003320659.2"/>
</dbReference>
<dbReference type="SUPFAM" id="SSF53098">
    <property type="entry name" value="Ribonuclease H-like"/>
    <property type="match status" value="1"/>
</dbReference>
<name>E3JW63_PUCGT</name>
<dbReference type="HOGENOM" id="CLU_1134049_0_0_1"/>
<feature type="compositionally biased region" description="Acidic residues" evidence="1">
    <location>
        <begin position="160"/>
        <end position="180"/>
    </location>
</feature>
<dbReference type="InterPro" id="IPR052717">
    <property type="entry name" value="Vacuolar_transposase_reg"/>
</dbReference>
<reference key="1">
    <citation type="submission" date="2007-01" db="EMBL/GenBank/DDBJ databases">
        <title>The Genome Sequence of Puccinia graminis f. sp. tritici Strain CRL 75-36-700-3.</title>
        <authorList>
            <consortium name="The Broad Institute Genome Sequencing Platform"/>
            <person name="Birren B."/>
            <person name="Lander E."/>
            <person name="Galagan J."/>
            <person name="Nusbaum C."/>
            <person name="Devon K."/>
            <person name="Cuomo C."/>
            <person name="Jaffe D."/>
            <person name="Butler J."/>
            <person name="Alvarez P."/>
            <person name="Gnerre S."/>
            <person name="Grabherr M."/>
            <person name="Mauceli E."/>
            <person name="Brockman W."/>
            <person name="Young S."/>
            <person name="LaButti K."/>
            <person name="Sykes S."/>
            <person name="DeCaprio D."/>
            <person name="Crawford M."/>
            <person name="Koehrsen M."/>
            <person name="Engels R."/>
            <person name="Montgomery P."/>
            <person name="Pearson M."/>
            <person name="Howarth C."/>
            <person name="Larson L."/>
            <person name="White J."/>
            <person name="Zeng Q."/>
            <person name="Kodira C."/>
            <person name="Yandava C."/>
            <person name="Alvarado L."/>
            <person name="O'Leary S."/>
            <person name="Szabo L."/>
            <person name="Dean R."/>
            <person name="Schein J."/>
        </authorList>
    </citation>
    <scope>NUCLEOTIDE SEQUENCE</scope>
    <source>
        <strain>CRL 75-36-700-3</strain>
    </source>
</reference>
<feature type="region of interest" description="Disordered" evidence="1">
    <location>
        <begin position="155"/>
        <end position="199"/>
    </location>
</feature>
<dbReference type="OrthoDB" id="2748837at2759"/>
<dbReference type="InParanoid" id="E3JW63"/>
<organism evidence="2 3">
    <name type="scientific">Puccinia graminis f. sp. tritici (strain CRL 75-36-700-3 / race SCCL)</name>
    <name type="common">Black stem rust fungus</name>
    <dbReference type="NCBI Taxonomy" id="418459"/>
    <lineage>
        <taxon>Eukaryota</taxon>
        <taxon>Fungi</taxon>
        <taxon>Dikarya</taxon>
        <taxon>Basidiomycota</taxon>
        <taxon>Pucciniomycotina</taxon>
        <taxon>Pucciniomycetes</taxon>
        <taxon>Pucciniales</taxon>
        <taxon>Pucciniaceae</taxon>
        <taxon>Puccinia</taxon>
    </lineage>
</organism>
<sequence>MISQGIHMLYLCVQEKLCEELKMHEGALCLGVDAWQSPNGYDIIGTVVYRLVDDGTGNENLDAMPLDFVQLDESHTGEYLARMVRYIVEKFGLEDRICGIVSDNASNNKTIIAELETLDWKRFKGEAQWIRCFAHIVNLIVKAILRPFTRKKSDGRTAEFDDFDEEEAEDQLIESDLNDDQDNHTKPEGNDDPDLGADDDLTLADIEDIEREDSMDIVSHRVHVTVPFMYQVTATPVLMYISTYP</sequence>
<dbReference type="EMBL" id="DS178265">
    <property type="protein sequence ID" value="EFP76288.2"/>
    <property type="molecule type" value="Genomic_DNA"/>
</dbReference>
<dbReference type="AlphaFoldDB" id="E3JW63"/>
<dbReference type="Proteomes" id="UP000008783">
    <property type="component" value="Unassembled WGS sequence"/>
</dbReference>
<dbReference type="PANTHER" id="PTHR46169">
    <property type="entry name" value="DNA REPLICATION-RELATED ELEMENT FACTOR, ISOFORM A"/>
    <property type="match status" value="1"/>
</dbReference>
<proteinExistence type="predicted"/>
<gene>
    <name evidence="2" type="ORF">PGTG_02729</name>
</gene>
<protein>
    <recommendedName>
        <fullName evidence="4">DUF659 domain-containing protein</fullName>
    </recommendedName>
</protein>
<dbReference type="KEGG" id="pgr:PGTG_02729"/>
<evidence type="ECO:0000256" key="1">
    <source>
        <dbReference type="SAM" id="MobiDB-lite"/>
    </source>
</evidence>
<evidence type="ECO:0000313" key="2">
    <source>
        <dbReference type="EMBL" id="EFP76288.2"/>
    </source>
</evidence>
<evidence type="ECO:0000313" key="3">
    <source>
        <dbReference type="Proteomes" id="UP000008783"/>
    </source>
</evidence>
<keyword evidence="3" id="KW-1185">Reference proteome</keyword>
<dbReference type="VEuPathDB" id="FungiDB:PGTG_02729"/>
<evidence type="ECO:0008006" key="4">
    <source>
        <dbReference type="Google" id="ProtNLM"/>
    </source>
</evidence>